<gene>
    <name evidence="7" type="ORF">SAMN05660831_02076</name>
</gene>
<feature type="region of interest" description="Disordered" evidence="5">
    <location>
        <begin position="1"/>
        <end position="33"/>
    </location>
</feature>
<keyword evidence="2" id="KW-0863">Zinc-finger</keyword>
<sequence>MPDSTDHSQEREAQVTAEAMRQRAESAPAGESALECAEPIPDDRRAAIPGCQVCIDCAERLEREARVYGQ</sequence>
<dbReference type="RefSeq" id="WP_093428709.1">
    <property type="nucleotide sequence ID" value="NZ_FOMJ01000007.1"/>
</dbReference>
<evidence type="ECO:0000313" key="7">
    <source>
        <dbReference type="EMBL" id="SFD67437.1"/>
    </source>
</evidence>
<evidence type="ECO:0000256" key="2">
    <source>
        <dbReference type="ARBA" id="ARBA00022771"/>
    </source>
</evidence>
<evidence type="ECO:0000256" key="3">
    <source>
        <dbReference type="ARBA" id="ARBA00022833"/>
    </source>
</evidence>
<evidence type="ECO:0000256" key="5">
    <source>
        <dbReference type="SAM" id="MobiDB-lite"/>
    </source>
</evidence>
<keyword evidence="8" id="KW-1185">Reference proteome</keyword>
<feature type="domain" description="Zinc finger DksA/TraR C4-type" evidence="6">
    <location>
        <begin position="35"/>
        <end position="63"/>
    </location>
</feature>
<keyword evidence="1" id="KW-0479">Metal-binding</keyword>
<evidence type="ECO:0000259" key="6">
    <source>
        <dbReference type="Pfam" id="PF01258"/>
    </source>
</evidence>
<protein>
    <submittedName>
        <fullName evidence="7">Transcriptional regulator, TraR/DksA family</fullName>
    </submittedName>
</protein>
<evidence type="ECO:0000256" key="1">
    <source>
        <dbReference type="ARBA" id="ARBA00022723"/>
    </source>
</evidence>
<dbReference type="GO" id="GO:1900378">
    <property type="term" value="P:positive regulation of secondary metabolite biosynthetic process"/>
    <property type="evidence" value="ECO:0007669"/>
    <property type="project" value="TreeGrafter"/>
</dbReference>
<proteinExistence type="predicted"/>
<accession>A0A1I1U9K1</accession>
<dbReference type="AlphaFoldDB" id="A0A1I1U9K1"/>
<feature type="compositionally biased region" description="Basic and acidic residues" evidence="5">
    <location>
        <begin position="1"/>
        <end position="13"/>
    </location>
</feature>
<evidence type="ECO:0000313" key="8">
    <source>
        <dbReference type="Proteomes" id="UP000198611"/>
    </source>
</evidence>
<keyword evidence="3" id="KW-0862">Zinc</keyword>
<name>A0A1I1U9K1_9GAMM</name>
<dbReference type="InterPro" id="IPR000962">
    <property type="entry name" value="Znf_DskA_TraR"/>
</dbReference>
<dbReference type="EMBL" id="FOMJ01000007">
    <property type="protein sequence ID" value="SFD67437.1"/>
    <property type="molecule type" value="Genomic_DNA"/>
</dbReference>
<dbReference type="PROSITE" id="PS51128">
    <property type="entry name" value="ZF_DKSA_2"/>
    <property type="match status" value="1"/>
</dbReference>
<dbReference type="OrthoDB" id="962301at2"/>
<dbReference type="Proteomes" id="UP000198611">
    <property type="component" value="Unassembled WGS sequence"/>
</dbReference>
<dbReference type="SUPFAM" id="SSF57716">
    <property type="entry name" value="Glucocorticoid receptor-like (DNA-binding domain)"/>
    <property type="match status" value="1"/>
</dbReference>
<dbReference type="PANTHER" id="PTHR38777">
    <property type="entry name" value="FELS-2 PROPHAGE PROTEIN"/>
    <property type="match status" value="1"/>
</dbReference>
<organism evidence="7 8">
    <name type="scientific">Thiohalospira halophila DSM 15071</name>
    <dbReference type="NCBI Taxonomy" id="1123397"/>
    <lineage>
        <taxon>Bacteria</taxon>
        <taxon>Pseudomonadati</taxon>
        <taxon>Pseudomonadota</taxon>
        <taxon>Gammaproteobacteria</taxon>
        <taxon>Thiohalospirales</taxon>
        <taxon>Thiohalospiraceae</taxon>
        <taxon>Thiohalospira</taxon>
    </lineage>
</organism>
<evidence type="ECO:0000256" key="4">
    <source>
        <dbReference type="PROSITE-ProRule" id="PRU00510"/>
    </source>
</evidence>
<reference evidence="7 8" key="1">
    <citation type="submission" date="2016-10" db="EMBL/GenBank/DDBJ databases">
        <authorList>
            <person name="de Groot N.N."/>
        </authorList>
    </citation>
    <scope>NUCLEOTIDE SEQUENCE [LARGE SCALE GENOMIC DNA]</scope>
    <source>
        <strain evidence="7 8">HL3</strain>
    </source>
</reference>
<dbReference type="PANTHER" id="PTHR38777:SF1">
    <property type="entry name" value="DNAK SUPPRESSOR PROTEIN"/>
    <property type="match status" value="1"/>
</dbReference>
<dbReference type="STRING" id="1123397.SAMN05660831_02076"/>
<dbReference type="Gene3D" id="1.20.120.910">
    <property type="entry name" value="DksA, coiled-coil domain"/>
    <property type="match status" value="1"/>
</dbReference>
<comment type="caution">
    <text evidence="4">Lacks conserved residue(s) required for the propagation of feature annotation.</text>
</comment>
<dbReference type="GO" id="GO:0008270">
    <property type="term" value="F:zinc ion binding"/>
    <property type="evidence" value="ECO:0007669"/>
    <property type="project" value="UniProtKB-KW"/>
</dbReference>
<dbReference type="Pfam" id="PF01258">
    <property type="entry name" value="zf-dskA_traR"/>
    <property type="match status" value="1"/>
</dbReference>